<evidence type="ECO:0000313" key="2">
    <source>
        <dbReference type="EMBL" id="TLP80052.1"/>
    </source>
</evidence>
<dbReference type="Pfam" id="PF12804">
    <property type="entry name" value="NTP_transf_3"/>
    <property type="match status" value="1"/>
</dbReference>
<dbReference type="Gene3D" id="3.90.550.10">
    <property type="entry name" value="Spore Coat Polysaccharide Biosynthesis Protein SpsA, Chain A"/>
    <property type="match status" value="1"/>
</dbReference>
<dbReference type="Proteomes" id="UP000306544">
    <property type="component" value="Unassembled WGS sequence"/>
</dbReference>
<dbReference type="GO" id="GO:0016779">
    <property type="term" value="F:nucleotidyltransferase activity"/>
    <property type="evidence" value="ECO:0007669"/>
    <property type="project" value="UniProtKB-ARBA"/>
</dbReference>
<name>A0A5R9AN80_9MICC</name>
<proteinExistence type="predicted"/>
<dbReference type="EMBL" id="VAWA01000001">
    <property type="protein sequence ID" value="TLP80052.1"/>
    <property type="molecule type" value="Genomic_DNA"/>
</dbReference>
<sequence length="210" mass="22316">MSSVHAVLLAGGAGSRLEGRDKALLIRQGRTLLDHWTAALDERGVTGVVVGPAHLRPHLPVHLRLTREQPPLSGPAAAVCAGVRALPPAATDEPDAAVLLLSVDTVDPGPLLDWLRPRLPVLRPDGHDAVVPQDAHGRLQMLSCAVRLAWLGQRVERLEPSQAAGKSLRWLIDGVSAAHPVLPSEMGNDVDTAEDARRHSIELPPAEGPI</sequence>
<accession>A0A5R9AN80</accession>
<feature type="domain" description="MobA-like NTP transferase" evidence="1">
    <location>
        <begin position="6"/>
        <end position="168"/>
    </location>
</feature>
<comment type="caution">
    <text evidence="2">The sequence shown here is derived from an EMBL/GenBank/DDBJ whole genome shotgun (WGS) entry which is preliminary data.</text>
</comment>
<evidence type="ECO:0000313" key="3">
    <source>
        <dbReference type="Proteomes" id="UP000306544"/>
    </source>
</evidence>
<organism evidence="2 3">
    <name type="scientific">Nesterenkonia sphaerica</name>
    <dbReference type="NCBI Taxonomy" id="1804988"/>
    <lineage>
        <taxon>Bacteria</taxon>
        <taxon>Bacillati</taxon>
        <taxon>Actinomycetota</taxon>
        <taxon>Actinomycetes</taxon>
        <taxon>Micrococcales</taxon>
        <taxon>Micrococcaceae</taxon>
        <taxon>Nesterenkonia</taxon>
    </lineage>
</organism>
<dbReference type="RefSeq" id="WP_138169014.1">
    <property type="nucleotide sequence ID" value="NZ_VAWA01000001.1"/>
</dbReference>
<reference evidence="2 3" key="1">
    <citation type="submission" date="2019-05" db="EMBL/GenBank/DDBJ databases">
        <title>Nesterenkonia sp. GY239, isolated from the Southern Atlantic Ocean.</title>
        <authorList>
            <person name="Zhang G."/>
        </authorList>
    </citation>
    <scope>NUCLEOTIDE SEQUENCE [LARGE SCALE GENOMIC DNA]</scope>
    <source>
        <strain evidence="2 3">GY239</strain>
    </source>
</reference>
<dbReference type="InterPro" id="IPR029044">
    <property type="entry name" value="Nucleotide-diphossugar_trans"/>
</dbReference>
<dbReference type="SUPFAM" id="SSF53448">
    <property type="entry name" value="Nucleotide-diphospho-sugar transferases"/>
    <property type="match status" value="1"/>
</dbReference>
<dbReference type="AlphaFoldDB" id="A0A5R9AN80"/>
<protein>
    <recommendedName>
        <fullName evidence="1">MobA-like NTP transferase domain-containing protein</fullName>
    </recommendedName>
</protein>
<dbReference type="InterPro" id="IPR025877">
    <property type="entry name" value="MobA-like_NTP_Trfase"/>
</dbReference>
<keyword evidence="3" id="KW-1185">Reference proteome</keyword>
<dbReference type="OrthoDB" id="4408226at2"/>
<evidence type="ECO:0000259" key="1">
    <source>
        <dbReference type="Pfam" id="PF12804"/>
    </source>
</evidence>
<gene>
    <name evidence="2" type="ORF">FEF27_01385</name>
</gene>